<proteinExistence type="predicted"/>
<evidence type="ECO:0000313" key="2">
    <source>
        <dbReference type="EMBL" id="GJT65899.1"/>
    </source>
</evidence>
<comment type="caution">
    <text evidence="2">The sequence shown here is derived from an EMBL/GenBank/DDBJ whole genome shotgun (WGS) entry which is preliminary data.</text>
</comment>
<evidence type="ECO:0000256" key="1">
    <source>
        <dbReference type="SAM" id="Coils"/>
    </source>
</evidence>
<protein>
    <submittedName>
        <fullName evidence="2">Uncharacterized protein</fullName>
    </submittedName>
</protein>
<gene>
    <name evidence="2" type="ORF">Tco_1017379</name>
</gene>
<reference evidence="2" key="2">
    <citation type="submission" date="2022-01" db="EMBL/GenBank/DDBJ databases">
        <authorList>
            <person name="Yamashiro T."/>
            <person name="Shiraishi A."/>
            <person name="Satake H."/>
            <person name="Nakayama K."/>
        </authorList>
    </citation>
    <scope>NUCLEOTIDE SEQUENCE</scope>
</reference>
<organism evidence="2 3">
    <name type="scientific">Tanacetum coccineum</name>
    <dbReference type="NCBI Taxonomy" id="301880"/>
    <lineage>
        <taxon>Eukaryota</taxon>
        <taxon>Viridiplantae</taxon>
        <taxon>Streptophyta</taxon>
        <taxon>Embryophyta</taxon>
        <taxon>Tracheophyta</taxon>
        <taxon>Spermatophyta</taxon>
        <taxon>Magnoliopsida</taxon>
        <taxon>eudicotyledons</taxon>
        <taxon>Gunneridae</taxon>
        <taxon>Pentapetalae</taxon>
        <taxon>asterids</taxon>
        <taxon>campanulids</taxon>
        <taxon>Asterales</taxon>
        <taxon>Asteraceae</taxon>
        <taxon>Asteroideae</taxon>
        <taxon>Anthemideae</taxon>
        <taxon>Anthemidinae</taxon>
        <taxon>Tanacetum</taxon>
    </lineage>
</organism>
<keyword evidence="3" id="KW-1185">Reference proteome</keyword>
<dbReference type="Proteomes" id="UP001151760">
    <property type="component" value="Unassembled WGS sequence"/>
</dbReference>
<name>A0ABQ5FSE1_9ASTR</name>
<dbReference type="EMBL" id="BQNB010017668">
    <property type="protein sequence ID" value="GJT65899.1"/>
    <property type="molecule type" value="Genomic_DNA"/>
</dbReference>
<evidence type="ECO:0000313" key="3">
    <source>
        <dbReference type="Proteomes" id="UP001151760"/>
    </source>
</evidence>
<reference evidence="2" key="1">
    <citation type="journal article" date="2022" name="Int. J. Mol. Sci.">
        <title>Draft Genome of Tanacetum Coccineum: Genomic Comparison of Closely Related Tanacetum-Family Plants.</title>
        <authorList>
            <person name="Yamashiro T."/>
            <person name="Shiraishi A."/>
            <person name="Nakayama K."/>
            <person name="Satake H."/>
        </authorList>
    </citation>
    <scope>NUCLEOTIDE SEQUENCE</scope>
</reference>
<sequence>MRTEYCLSDRRRLESECKKQADFLKARDAEVENLKAQLPLKETEAAEAACLRAQVSAAEATEKILADEIDALKQRNVSLEKEKDSLDGKVAELQSSVAAKDLEVKDLNVAMSSLRSQNDGLVDQVHVLEITCSSLRGQVAKLDADLLEMALYLGEKFYLHLLNTISSRRWLLTCGVKLVVTKCLNSPEYLIALGSAISHSIEKGMQDGLSADIDHGKAGRSLTDIVAYNPAAEADYNSALQRLREVDFPLLA</sequence>
<accession>A0ABQ5FSE1</accession>
<keyword evidence="1" id="KW-0175">Coiled coil</keyword>
<feature type="coiled-coil region" evidence="1">
    <location>
        <begin position="55"/>
        <end position="96"/>
    </location>
</feature>